<dbReference type="PANTHER" id="PTHR46825:SF9">
    <property type="entry name" value="BETA-LACTAMASE-RELATED DOMAIN-CONTAINING PROTEIN"/>
    <property type="match status" value="1"/>
</dbReference>
<dbReference type="STRING" id="1245745.A0A0A2VVG1"/>
<name>A0A0A2VVG1_BEABA</name>
<dbReference type="OrthoDB" id="5946976at2759"/>
<dbReference type="Pfam" id="PF00144">
    <property type="entry name" value="Beta-lactamase"/>
    <property type="match status" value="1"/>
</dbReference>
<dbReference type="Gene3D" id="3.40.710.10">
    <property type="entry name" value="DD-peptidase/beta-lactamase superfamily"/>
    <property type="match status" value="1"/>
</dbReference>
<dbReference type="EMBL" id="ANFO01000196">
    <property type="protein sequence ID" value="KGQ11608.1"/>
    <property type="molecule type" value="Genomic_DNA"/>
</dbReference>
<gene>
    <name evidence="5" type="ORF">BBAD15_g2680</name>
</gene>
<comment type="similarity">
    <text evidence="1">Belongs to the peptidase S12 family.</text>
</comment>
<dbReference type="AlphaFoldDB" id="A0A0A2VVG1"/>
<feature type="region of interest" description="Disordered" evidence="2">
    <location>
        <begin position="166"/>
        <end position="186"/>
    </location>
</feature>
<comment type="caution">
    <text evidence="5">The sequence shown here is derived from an EMBL/GenBank/DDBJ whole genome shotgun (WGS) entry which is preliminary data.</text>
</comment>
<organism evidence="5 6">
    <name type="scientific">Beauveria bassiana D1-5</name>
    <dbReference type="NCBI Taxonomy" id="1245745"/>
    <lineage>
        <taxon>Eukaryota</taxon>
        <taxon>Fungi</taxon>
        <taxon>Dikarya</taxon>
        <taxon>Ascomycota</taxon>
        <taxon>Pezizomycotina</taxon>
        <taxon>Sordariomycetes</taxon>
        <taxon>Hypocreomycetidae</taxon>
        <taxon>Hypocreales</taxon>
        <taxon>Cordycipitaceae</taxon>
        <taxon>Beauveria</taxon>
    </lineage>
</organism>
<dbReference type="PANTHER" id="PTHR46825">
    <property type="entry name" value="D-ALANYL-D-ALANINE-CARBOXYPEPTIDASE/ENDOPEPTIDASE AMPH"/>
    <property type="match status" value="1"/>
</dbReference>
<feature type="chain" id="PRO_5002007276" evidence="3">
    <location>
        <begin position="26"/>
        <end position="546"/>
    </location>
</feature>
<evidence type="ECO:0000256" key="1">
    <source>
        <dbReference type="ARBA" id="ARBA00038215"/>
    </source>
</evidence>
<reference evidence="5 6" key="1">
    <citation type="submission" date="2012-10" db="EMBL/GenBank/DDBJ databases">
        <title>Genome sequencing and analysis of entomopathogenic fungi Beauveria bassiana D1-5.</title>
        <authorList>
            <person name="Li Q."/>
            <person name="Wang L."/>
            <person name="Zhang Z."/>
            <person name="Wang Q."/>
            <person name="Ren J."/>
            <person name="Wang M."/>
            <person name="Xu W."/>
            <person name="Wang J."/>
            <person name="Lu Y."/>
            <person name="Du Q."/>
            <person name="Sun Z."/>
        </authorList>
    </citation>
    <scope>NUCLEOTIDE SEQUENCE [LARGE SCALE GENOMIC DNA]</scope>
    <source>
        <strain evidence="5 6">D1-5</strain>
    </source>
</reference>
<keyword evidence="3" id="KW-0732">Signal</keyword>
<dbReference type="HOGENOM" id="CLU_020027_14_1_1"/>
<dbReference type="SUPFAM" id="SSF56601">
    <property type="entry name" value="beta-lactamase/transpeptidase-like"/>
    <property type="match status" value="1"/>
</dbReference>
<accession>A0A0A2VVG1</accession>
<evidence type="ECO:0000256" key="2">
    <source>
        <dbReference type="SAM" id="MobiDB-lite"/>
    </source>
</evidence>
<evidence type="ECO:0000313" key="5">
    <source>
        <dbReference type="EMBL" id="KGQ11608.1"/>
    </source>
</evidence>
<feature type="signal peptide" evidence="3">
    <location>
        <begin position="1"/>
        <end position="25"/>
    </location>
</feature>
<dbReference type="InterPro" id="IPR001466">
    <property type="entry name" value="Beta-lactam-related"/>
</dbReference>
<dbReference type="eggNOG" id="ENOG502S0EY">
    <property type="taxonomic scope" value="Eukaryota"/>
</dbReference>
<dbReference type="InterPro" id="IPR012338">
    <property type="entry name" value="Beta-lactam/transpept-like"/>
</dbReference>
<dbReference type="InterPro" id="IPR050491">
    <property type="entry name" value="AmpC-like"/>
</dbReference>
<protein>
    <submittedName>
        <fullName evidence="5">Protein flp</fullName>
    </submittedName>
</protein>
<feature type="domain" description="Beta-lactamase-related" evidence="4">
    <location>
        <begin position="47"/>
        <end position="368"/>
    </location>
</feature>
<sequence>MGFLSSAKALLLSAPFAIPLASGLAAMPSQRNETVQRGNPLSDEFGRYVKGLMDEWKVPGLSLAVIDGDQVYAEGYGCSVLPDTPVKPETLFLGGSTTKAQVGAALAHLISTGDYDTAFSRGWETPISSIIEEDFVLEDEWATAHITLEDAISHRSGMPGHDFAWTGTSDPSDSNNTRKTNNTSKTNRATVRSLRHLPLTAEPRVVFQYCNLRYIALSHVIETVTGSWLGDVLRNVIWQPLGMNSTFLSYSEARRSDHQIATGGAGAIITNAIDYSKWVKCLLHETAPFSAATHQDIKTPRTIEITGGASRSWHVGDYGLGWRIATLHGKAVYKHNGGTQNFGTNVFWMPEIKFGVVGFANAVDNGNFIKDIITQKLAEDRLGISPSERLDDGQKERKWQLEQDKQNFNNATNILYPSHATNGSSLAVDYDLFVGTYSNPGYGNYTFAVEDAMPFPGANSTNQTLQKQLVATRADLIIPMQMILRHVAGDEWVAYLIPILGSAAKRSFYAAKFVVGVDGKPTALDITWQGAVERLSEVATRFDRVG</sequence>
<proteinExistence type="inferred from homology"/>
<evidence type="ECO:0000313" key="6">
    <source>
        <dbReference type="Proteomes" id="UP000030106"/>
    </source>
</evidence>
<evidence type="ECO:0000259" key="4">
    <source>
        <dbReference type="Pfam" id="PF00144"/>
    </source>
</evidence>
<evidence type="ECO:0000256" key="3">
    <source>
        <dbReference type="SAM" id="SignalP"/>
    </source>
</evidence>
<feature type="compositionally biased region" description="Low complexity" evidence="2">
    <location>
        <begin position="174"/>
        <end position="186"/>
    </location>
</feature>
<dbReference type="Proteomes" id="UP000030106">
    <property type="component" value="Unassembled WGS sequence"/>
</dbReference>